<evidence type="ECO:0000313" key="13">
    <source>
        <dbReference type="Proteomes" id="UP001151760"/>
    </source>
</evidence>
<keyword evidence="10" id="KW-0233">DNA recombination</keyword>
<keyword evidence="6" id="KW-0229">DNA integration</keyword>
<evidence type="ECO:0000256" key="8">
    <source>
        <dbReference type="ARBA" id="ARBA00022932"/>
    </source>
</evidence>
<dbReference type="PROSITE" id="PS50994">
    <property type="entry name" value="INTEGRASE"/>
    <property type="match status" value="1"/>
</dbReference>
<reference evidence="12" key="1">
    <citation type="journal article" date="2022" name="Int. J. Mol. Sci.">
        <title>Draft Genome of Tanacetum Coccineum: Genomic Comparison of Closely Related Tanacetum-Family Plants.</title>
        <authorList>
            <person name="Yamashiro T."/>
            <person name="Shiraishi A."/>
            <person name="Nakayama K."/>
            <person name="Satake H."/>
        </authorList>
    </citation>
    <scope>NUCLEOTIDE SEQUENCE</scope>
</reference>
<evidence type="ECO:0000256" key="2">
    <source>
        <dbReference type="ARBA" id="ARBA00022723"/>
    </source>
</evidence>
<reference evidence="12" key="2">
    <citation type="submission" date="2022-01" db="EMBL/GenBank/DDBJ databases">
        <authorList>
            <person name="Yamashiro T."/>
            <person name="Shiraishi A."/>
            <person name="Satake H."/>
            <person name="Nakayama K."/>
        </authorList>
    </citation>
    <scope>NUCLEOTIDE SEQUENCE</scope>
</reference>
<dbReference type="Proteomes" id="UP001151760">
    <property type="component" value="Unassembled WGS sequence"/>
</dbReference>
<evidence type="ECO:0000256" key="4">
    <source>
        <dbReference type="ARBA" id="ARBA00022801"/>
    </source>
</evidence>
<dbReference type="PANTHER" id="PTHR37984:SF5">
    <property type="entry name" value="PROTEIN NYNRIN-LIKE"/>
    <property type="match status" value="1"/>
</dbReference>
<sequence length="489" mass="55997">MDQGKTLDCFYREHGLLLFRQRYFFSVESKLNEGLLAEFHSTPSAGHGGIKKMLVGLAALFYWKGMRRSIEEFIKKCLVCQQTKYSTQASGGLLQPLPIPTAVWEDVSMDFITGMPVFKRLTVILVVVDIFTKYSHFGTLPTCFNASKVAELFMDMVVKHHGFPKTIVSNRDPIFVSTFWKQLFKASGNQLNLSTAYHPQTDSQTEVVNRGLEQYLHAMVLDRPQQWVRLLSWAEFSYNTSYHSSIKMTPFQALYGRVPPSIIPYPPGSSKVAAIDELLVERNVLLRQLKENLFAARNRMEMQANRSRREVEFNVGDKVLVKLQPYRQITLARRLSNKLAKRYYGPFEILERVGKVAYRLGLPPTSKIHPVFHVSLLKPFIGEGIVGVTNLPEEDREGQPVDQPLAVCATRDILRNGEPSRQILVQWRDCSPEEATWEDLSEFQSTYPSYQLEDKLNFKGEESVTPVLQQVGRPIRTKSKPVWHKDYAI</sequence>
<dbReference type="SUPFAM" id="SSF54160">
    <property type="entry name" value="Chromo domain-like"/>
    <property type="match status" value="1"/>
</dbReference>
<evidence type="ECO:0000256" key="10">
    <source>
        <dbReference type="ARBA" id="ARBA00023172"/>
    </source>
</evidence>
<keyword evidence="8" id="KW-0548">Nucleotidyltransferase</keyword>
<dbReference type="Gene3D" id="3.30.420.10">
    <property type="entry name" value="Ribonuclease H-like superfamily/Ribonuclease H"/>
    <property type="match status" value="1"/>
</dbReference>
<dbReference type="Pfam" id="PF24626">
    <property type="entry name" value="SH3_Tf2-1"/>
    <property type="match status" value="1"/>
</dbReference>
<keyword evidence="3" id="KW-0064">Aspartyl protease</keyword>
<name>A0ABQ4ZNZ8_9ASTR</name>
<dbReference type="InterPro" id="IPR001584">
    <property type="entry name" value="Integrase_cat-core"/>
</dbReference>
<keyword evidence="5" id="KW-0460">Magnesium</keyword>
<dbReference type="InterPro" id="IPR036397">
    <property type="entry name" value="RNaseH_sf"/>
</dbReference>
<evidence type="ECO:0000256" key="1">
    <source>
        <dbReference type="ARBA" id="ARBA00022670"/>
    </source>
</evidence>
<evidence type="ECO:0000313" key="12">
    <source>
        <dbReference type="EMBL" id="GJS91637.1"/>
    </source>
</evidence>
<dbReference type="InterPro" id="IPR050951">
    <property type="entry name" value="Retrovirus_Pol_polyprotein"/>
</dbReference>
<keyword evidence="1" id="KW-0645">Protease</keyword>
<evidence type="ECO:0000256" key="9">
    <source>
        <dbReference type="ARBA" id="ARBA00023125"/>
    </source>
</evidence>
<evidence type="ECO:0000256" key="6">
    <source>
        <dbReference type="ARBA" id="ARBA00022908"/>
    </source>
</evidence>
<keyword evidence="4" id="KW-0378">Hydrolase</keyword>
<organism evidence="12 13">
    <name type="scientific">Tanacetum coccineum</name>
    <dbReference type="NCBI Taxonomy" id="301880"/>
    <lineage>
        <taxon>Eukaryota</taxon>
        <taxon>Viridiplantae</taxon>
        <taxon>Streptophyta</taxon>
        <taxon>Embryophyta</taxon>
        <taxon>Tracheophyta</taxon>
        <taxon>Spermatophyta</taxon>
        <taxon>Magnoliopsida</taxon>
        <taxon>eudicotyledons</taxon>
        <taxon>Gunneridae</taxon>
        <taxon>Pentapetalae</taxon>
        <taxon>asterids</taxon>
        <taxon>campanulids</taxon>
        <taxon>Asterales</taxon>
        <taxon>Asteraceae</taxon>
        <taxon>Asteroideae</taxon>
        <taxon>Anthemideae</taxon>
        <taxon>Anthemidinae</taxon>
        <taxon>Tanacetum</taxon>
    </lineage>
</organism>
<keyword evidence="8" id="KW-0239">DNA-directed DNA polymerase</keyword>
<evidence type="ECO:0000256" key="7">
    <source>
        <dbReference type="ARBA" id="ARBA00022918"/>
    </source>
</evidence>
<dbReference type="Pfam" id="PF17921">
    <property type="entry name" value="Integrase_H2C2"/>
    <property type="match status" value="1"/>
</dbReference>
<dbReference type="SUPFAM" id="SSF53098">
    <property type="entry name" value="Ribonuclease H-like"/>
    <property type="match status" value="1"/>
</dbReference>
<keyword evidence="7" id="KW-0695">RNA-directed DNA polymerase</keyword>
<keyword evidence="9" id="KW-0238">DNA-binding</keyword>
<dbReference type="InterPro" id="IPR056924">
    <property type="entry name" value="SH3_Tf2-1"/>
</dbReference>
<dbReference type="EMBL" id="BQNB010011521">
    <property type="protein sequence ID" value="GJS91637.1"/>
    <property type="molecule type" value="Genomic_DNA"/>
</dbReference>
<dbReference type="InterPro" id="IPR016197">
    <property type="entry name" value="Chromo-like_dom_sf"/>
</dbReference>
<dbReference type="Gene3D" id="1.10.340.70">
    <property type="match status" value="1"/>
</dbReference>
<evidence type="ECO:0000256" key="5">
    <source>
        <dbReference type="ARBA" id="ARBA00022842"/>
    </source>
</evidence>
<accession>A0ABQ4ZNZ8</accession>
<protein>
    <submittedName>
        <fullName evidence="12">Ty3-gypsy retrotransposon protein</fullName>
    </submittedName>
</protein>
<evidence type="ECO:0000256" key="3">
    <source>
        <dbReference type="ARBA" id="ARBA00022750"/>
    </source>
</evidence>
<dbReference type="InterPro" id="IPR041588">
    <property type="entry name" value="Integrase_H2C2"/>
</dbReference>
<gene>
    <name evidence="12" type="ORF">Tco_0774273</name>
</gene>
<keyword evidence="13" id="KW-1185">Reference proteome</keyword>
<dbReference type="InterPro" id="IPR012337">
    <property type="entry name" value="RNaseH-like_sf"/>
</dbReference>
<proteinExistence type="predicted"/>
<keyword evidence="8" id="KW-0808">Transferase</keyword>
<keyword evidence="2" id="KW-0479">Metal-binding</keyword>
<comment type="caution">
    <text evidence="12">The sequence shown here is derived from an EMBL/GenBank/DDBJ whole genome shotgun (WGS) entry which is preliminary data.</text>
</comment>
<dbReference type="PANTHER" id="PTHR37984">
    <property type="entry name" value="PROTEIN CBG26694"/>
    <property type="match status" value="1"/>
</dbReference>
<feature type="domain" description="Integrase catalytic" evidence="11">
    <location>
        <begin position="94"/>
        <end position="258"/>
    </location>
</feature>
<evidence type="ECO:0000259" key="11">
    <source>
        <dbReference type="PROSITE" id="PS50994"/>
    </source>
</evidence>